<dbReference type="SUPFAM" id="SSF50249">
    <property type="entry name" value="Nucleic acid-binding proteins"/>
    <property type="match status" value="1"/>
</dbReference>
<dbReference type="PIRSF" id="PIRSF005499">
    <property type="entry name" value="PNPase"/>
    <property type="match status" value="1"/>
</dbReference>
<dbReference type="NCBIfam" id="NF008805">
    <property type="entry name" value="PRK11824.1"/>
    <property type="match status" value="1"/>
</dbReference>
<dbReference type="PATRIC" id="fig|1618488.3.peg.660"/>
<gene>
    <name evidence="10" type="ORF">US68_C0010G0091</name>
</gene>
<dbReference type="InterPro" id="IPR001247">
    <property type="entry name" value="ExoRNase_PH_dom1"/>
</dbReference>
<dbReference type="GO" id="GO:0003723">
    <property type="term" value="F:RNA binding"/>
    <property type="evidence" value="ECO:0007669"/>
    <property type="project" value="UniProtKB-UniRule"/>
</dbReference>
<evidence type="ECO:0000256" key="2">
    <source>
        <dbReference type="ARBA" id="ARBA00012416"/>
    </source>
</evidence>
<comment type="similarity">
    <text evidence="1">Belongs to the polyribonucleotide nucleotidyltransferase family.</text>
</comment>
<dbReference type="SUPFAM" id="SSF54211">
    <property type="entry name" value="Ribosomal protein S5 domain 2-like"/>
    <property type="match status" value="2"/>
</dbReference>
<keyword evidence="5 7" id="KW-0694">RNA-binding</keyword>
<dbReference type="GO" id="GO:0006402">
    <property type="term" value="P:mRNA catabolic process"/>
    <property type="evidence" value="ECO:0007669"/>
    <property type="project" value="UniProtKB-UniRule"/>
</dbReference>
<evidence type="ECO:0000256" key="4">
    <source>
        <dbReference type="ARBA" id="ARBA00022695"/>
    </source>
</evidence>
<protein>
    <recommendedName>
        <fullName evidence="2 6">Polyribonucleotide nucleotidyltransferase</fullName>
        <ecNumber evidence="2 6">2.7.7.8</ecNumber>
    </recommendedName>
</protein>
<dbReference type="Pfam" id="PF01138">
    <property type="entry name" value="RNase_PH"/>
    <property type="match status" value="2"/>
</dbReference>
<dbReference type="InterPro" id="IPR036612">
    <property type="entry name" value="KH_dom_type_1_sf"/>
</dbReference>
<evidence type="ECO:0000256" key="5">
    <source>
        <dbReference type="ARBA" id="ARBA00022884"/>
    </source>
</evidence>
<dbReference type="GO" id="GO:0004654">
    <property type="term" value="F:polyribonucleotide nucleotidyltransferase activity"/>
    <property type="evidence" value="ECO:0007669"/>
    <property type="project" value="UniProtKB-UniRule"/>
</dbReference>
<sequence>MAKNSVDITIGNKKITLTTGQLAPQANAAVTAQIGNTVVLATVVLGAIDKNKDYFPLSVEFADKLYAGGLIKGGKWIKREGGPSDTAILFGRIIDRSIRPLFSTDFKYEVQVIVTVLSNDKENDVVIPAFTAVSTALMLSDIPFSGPVSIVRVGSENNELKLFPTISDLQKSTLDLLVCKDAKGINMIEADANIVDNDTALKAMQLAFDTGTEINKQLEEFAKKFGKKKIEYEPLSPSKELISEIETLVKKELTQFMADGVDGAHIIAEDKIKEKVKEAYETKIKAEEVEANQVIEAVDILVRQYLRTATLAGTRYDKRAFDEIRPLEIEAGVLPMTHGSALFQRGLTQALTITTLGSLAEQQYLQSSNGEVSKRYIHYYSAAPFSTGQTGRFGRPGRREVGHGALAEKALVPVIPSIEDFPYTITLTSEVMSQNGSSSMASTCGSTLSLMDAGVPIKDKVAGISIGMISDDADKYVLLTDIAGIEDHCGDMDFKITGTRNGITAIQLDIKRMGLSMQMIIDTFAASTKARLQILDKIDSVLPAPRAELSQYAPKIKMITLPEDKIGEVIGSGGKTIKGLMEKYGVEIDIDDDGRASVCAIDKDKIDACLYEIESMIKEVQIGEEYDGVVTRVEAYGAFVEFLPGREALLHVSELSGGFISDPSSIIKIGDKLKVKISGFNDNHQIKLSSPEFKAAHPGNPDAMPQRDGPSASGRPPFRNFGSPSGQNRSSFGGGRPRR</sequence>
<dbReference type="Pfam" id="PF00013">
    <property type="entry name" value="KH_1"/>
    <property type="match status" value="1"/>
</dbReference>
<dbReference type="Gene3D" id="3.30.230.70">
    <property type="entry name" value="GHMP Kinase, N-terminal domain"/>
    <property type="match status" value="2"/>
</dbReference>
<feature type="compositionally biased region" description="Polar residues" evidence="8">
    <location>
        <begin position="722"/>
        <end position="731"/>
    </location>
</feature>
<dbReference type="SMART" id="SM00322">
    <property type="entry name" value="KH"/>
    <property type="match status" value="1"/>
</dbReference>
<evidence type="ECO:0000256" key="6">
    <source>
        <dbReference type="NCBIfam" id="TIGR03591"/>
    </source>
</evidence>
<feature type="region of interest" description="Disordered" evidence="8">
    <location>
        <begin position="692"/>
        <end position="739"/>
    </location>
</feature>
<comment type="caution">
    <text evidence="10">The sequence shown here is derived from an EMBL/GenBank/DDBJ whole genome shotgun (WGS) entry which is preliminary data.</text>
</comment>
<dbReference type="InterPro" id="IPR012340">
    <property type="entry name" value="NA-bd_OB-fold"/>
</dbReference>
<dbReference type="InterPro" id="IPR020568">
    <property type="entry name" value="Ribosomal_Su5_D2-typ_SF"/>
</dbReference>
<dbReference type="EMBL" id="LBTX01000010">
    <property type="protein sequence ID" value="KKQ49957.1"/>
    <property type="molecule type" value="Genomic_DNA"/>
</dbReference>
<dbReference type="PROSITE" id="PS50084">
    <property type="entry name" value="KH_TYPE_1"/>
    <property type="match status" value="1"/>
</dbReference>
<keyword evidence="3 10" id="KW-0808">Transferase</keyword>
<dbReference type="AlphaFoldDB" id="A0A0G0I5W2"/>
<accession>A0A0G0I5W2</accession>
<evidence type="ECO:0000256" key="3">
    <source>
        <dbReference type="ARBA" id="ARBA00022679"/>
    </source>
</evidence>
<dbReference type="InterPro" id="IPR027408">
    <property type="entry name" value="PNPase/RNase_PH_dom_sf"/>
</dbReference>
<reference evidence="10 11" key="1">
    <citation type="journal article" date="2015" name="Nature">
        <title>rRNA introns, odd ribosomes, and small enigmatic genomes across a large radiation of phyla.</title>
        <authorList>
            <person name="Brown C.T."/>
            <person name="Hug L.A."/>
            <person name="Thomas B.C."/>
            <person name="Sharon I."/>
            <person name="Castelle C.J."/>
            <person name="Singh A."/>
            <person name="Wilkins M.J."/>
            <person name="Williams K.H."/>
            <person name="Banfield J.F."/>
        </authorList>
    </citation>
    <scope>NUCLEOTIDE SEQUENCE [LARGE SCALE GENOMIC DNA]</scope>
</reference>
<dbReference type="PANTHER" id="PTHR11252">
    <property type="entry name" value="POLYRIBONUCLEOTIDE NUCLEOTIDYLTRANSFERASE"/>
    <property type="match status" value="1"/>
</dbReference>
<dbReference type="PANTHER" id="PTHR11252:SF0">
    <property type="entry name" value="POLYRIBONUCLEOTIDE NUCLEOTIDYLTRANSFERASE 1, MITOCHONDRIAL"/>
    <property type="match status" value="1"/>
</dbReference>
<dbReference type="Pfam" id="PF00575">
    <property type="entry name" value="S1"/>
    <property type="match status" value="1"/>
</dbReference>
<dbReference type="EC" id="2.7.7.8" evidence="2 6"/>
<evidence type="ECO:0000313" key="10">
    <source>
        <dbReference type="EMBL" id="KKQ49957.1"/>
    </source>
</evidence>
<dbReference type="InterPro" id="IPR003029">
    <property type="entry name" value="S1_domain"/>
</dbReference>
<feature type="domain" description="S1 motif" evidence="9">
    <location>
        <begin position="623"/>
        <end position="691"/>
    </location>
</feature>
<dbReference type="FunFam" id="3.30.1370.10:FF:000001">
    <property type="entry name" value="Polyribonucleotide nucleotidyltransferase"/>
    <property type="match status" value="1"/>
</dbReference>
<dbReference type="InterPro" id="IPR004087">
    <property type="entry name" value="KH_dom"/>
</dbReference>
<dbReference type="CDD" id="cd11364">
    <property type="entry name" value="RNase_PH_PNPase_2"/>
    <property type="match status" value="1"/>
</dbReference>
<evidence type="ECO:0000256" key="1">
    <source>
        <dbReference type="ARBA" id="ARBA00007404"/>
    </source>
</evidence>
<dbReference type="InterPro" id="IPR004088">
    <property type="entry name" value="KH_dom_type_1"/>
</dbReference>
<dbReference type="GO" id="GO:0000175">
    <property type="term" value="F:3'-5'-RNA exonuclease activity"/>
    <property type="evidence" value="ECO:0007669"/>
    <property type="project" value="TreeGrafter"/>
</dbReference>
<dbReference type="Gene3D" id="3.30.1370.10">
    <property type="entry name" value="K Homology domain, type 1"/>
    <property type="match status" value="1"/>
</dbReference>
<evidence type="ECO:0000256" key="8">
    <source>
        <dbReference type="SAM" id="MobiDB-lite"/>
    </source>
</evidence>
<dbReference type="NCBIfam" id="TIGR03591">
    <property type="entry name" value="polynuc_phos"/>
    <property type="match status" value="1"/>
</dbReference>
<dbReference type="Gene3D" id="2.40.50.140">
    <property type="entry name" value="Nucleic acid-binding proteins"/>
    <property type="match status" value="1"/>
</dbReference>
<dbReference type="InterPro" id="IPR036345">
    <property type="entry name" value="ExoRNase_PH_dom2_sf"/>
</dbReference>
<evidence type="ECO:0000313" key="11">
    <source>
        <dbReference type="Proteomes" id="UP000034231"/>
    </source>
</evidence>
<dbReference type="PROSITE" id="PS50126">
    <property type="entry name" value="S1"/>
    <property type="match status" value="1"/>
</dbReference>
<dbReference type="GO" id="GO:0005829">
    <property type="term" value="C:cytosol"/>
    <property type="evidence" value="ECO:0007669"/>
    <property type="project" value="TreeGrafter"/>
</dbReference>
<dbReference type="CDD" id="cd02393">
    <property type="entry name" value="KH-I_PNPase"/>
    <property type="match status" value="1"/>
</dbReference>
<name>A0A0G0I5W2_9BACT</name>
<dbReference type="SMART" id="SM00316">
    <property type="entry name" value="S1"/>
    <property type="match status" value="1"/>
</dbReference>
<organism evidence="10 11">
    <name type="scientific">Candidatus Shapirobacteria bacterium GW2011_GWE1_38_10</name>
    <dbReference type="NCBI Taxonomy" id="1618488"/>
    <lineage>
        <taxon>Bacteria</taxon>
        <taxon>Candidatus Shapironibacteriota</taxon>
    </lineage>
</organism>
<dbReference type="SUPFAM" id="SSF54791">
    <property type="entry name" value="Eukaryotic type KH-domain (KH-domain type I)"/>
    <property type="match status" value="1"/>
</dbReference>
<keyword evidence="4" id="KW-0548">Nucleotidyltransferase</keyword>
<proteinExistence type="inferred from homology"/>
<evidence type="ECO:0000256" key="7">
    <source>
        <dbReference type="PROSITE-ProRule" id="PRU00117"/>
    </source>
</evidence>
<dbReference type="Proteomes" id="UP000034231">
    <property type="component" value="Unassembled WGS sequence"/>
</dbReference>
<dbReference type="FunFam" id="3.30.230.70:FF:000001">
    <property type="entry name" value="Polyribonucleotide nucleotidyltransferase"/>
    <property type="match status" value="1"/>
</dbReference>
<dbReference type="InterPro" id="IPR012162">
    <property type="entry name" value="PNPase"/>
</dbReference>
<evidence type="ECO:0000259" key="9">
    <source>
        <dbReference type="PROSITE" id="PS50126"/>
    </source>
</evidence>
<dbReference type="SUPFAM" id="SSF55666">
    <property type="entry name" value="Ribonuclease PH domain 2-like"/>
    <property type="match status" value="2"/>
</dbReference>